<organism evidence="4 5">
    <name type="scientific">Sediminibacillus dalangtanensis</name>
    <dbReference type="NCBI Taxonomy" id="2729421"/>
    <lineage>
        <taxon>Bacteria</taxon>
        <taxon>Bacillati</taxon>
        <taxon>Bacillota</taxon>
        <taxon>Bacilli</taxon>
        <taxon>Bacillales</taxon>
        <taxon>Bacillaceae</taxon>
        <taxon>Sediminibacillus</taxon>
    </lineage>
</organism>
<keyword evidence="4" id="KW-0946">Virion</keyword>
<gene>
    <name evidence="4" type="ORF">ERJ70_00975</name>
</gene>
<dbReference type="PANTHER" id="PTHR39183">
    <property type="entry name" value="SPORE COAT PROTEIN F-LIKE PROTEIN YHCQ"/>
    <property type="match status" value="1"/>
</dbReference>
<dbReference type="EMBL" id="CP046956">
    <property type="protein sequence ID" value="QTN01330.1"/>
    <property type="molecule type" value="Genomic_DNA"/>
</dbReference>
<accession>A0ABX7VWH9</accession>
<evidence type="ECO:0000313" key="4">
    <source>
        <dbReference type="EMBL" id="QTN01330.1"/>
    </source>
</evidence>
<dbReference type="InterPro" id="IPR012851">
    <property type="entry name" value="Spore_coat_CotF-like"/>
</dbReference>
<sequence>MKLKTTLPKIKNPELKGLYQQAIKLMEASIKELLAFYPHTPREEDEERKQVDETLFQGDLLVLTKTAVRNYSIAITETATPALKKVLVNQLNKMILMHDDIFQFMHKQGNYPAYDLKKLFKHDMQLAKKALSL</sequence>
<proteinExistence type="inferred from homology"/>
<dbReference type="Pfam" id="PF07875">
    <property type="entry name" value="Coat_F"/>
    <property type="match status" value="1"/>
</dbReference>
<comment type="similarity">
    <text evidence="3">Belongs to the CotF family.</text>
</comment>
<dbReference type="Proteomes" id="UP000665043">
    <property type="component" value="Chromosome"/>
</dbReference>
<protein>
    <submittedName>
        <fullName evidence="4">Spore coat protein</fullName>
    </submittedName>
</protein>
<reference evidence="4 5" key="1">
    <citation type="submission" date="2019-12" db="EMBL/GenBank/DDBJ databases">
        <title>The whole genome sequencing of a strain isolated from a Mars analog, Dalangtan Playa.</title>
        <authorList>
            <person name="Huang T."/>
        </authorList>
    </citation>
    <scope>NUCLEOTIDE SEQUENCE [LARGE SCALE GENOMIC DNA]</scope>
    <source>
        <strain evidence="4 5">DP4-553-S</strain>
    </source>
</reference>
<keyword evidence="5" id="KW-1185">Reference proteome</keyword>
<comment type="subcellular location">
    <subcellularLocation>
        <location evidence="2">Spore coat</location>
    </subcellularLocation>
</comment>
<evidence type="ECO:0000313" key="5">
    <source>
        <dbReference type="Proteomes" id="UP000665043"/>
    </source>
</evidence>
<name>A0ABX7VWH9_9BACI</name>
<evidence type="ECO:0000256" key="1">
    <source>
        <dbReference type="ARBA" id="ARBA00022969"/>
    </source>
</evidence>
<dbReference type="PANTHER" id="PTHR39183:SF1">
    <property type="entry name" value="SPORE COAT PROTEIN F-LIKE PROTEIN YHCQ"/>
    <property type="match status" value="1"/>
</dbReference>
<keyword evidence="1" id="KW-0749">Sporulation</keyword>
<dbReference type="Gene3D" id="1.20.1260.10">
    <property type="match status" value="1"/>
</dbReference>
<keyword evidence="4" id="KW-0167">Capsid protein</keyword>
<evidence type="ECO:0000256" key="2">
    <source>
        <dbReference type="ARBA" id="ARBA00024325"/>
    </source>
</evidence>
<dbReference type="InterPro" id="IPR012347">
    <property type="entry name" value="Ferritin-like"/>
</dbReference>
<evidence type="ECO:0000256" key="3">
    <source>
        <dbReference type="ARBA" id="ARBA00024344"/>
    </source>
</evidence>